<dbReference type="PROSITE" id="PS00584">
    <property type="entry name" value="PFKB_KINASES_2"/>
    <property type="match status" value="1"/>
</dbReference>
<evidence type="ECO:0000313" key="5">
    <source>
        <dbReference type="Proteomes" id="UP000059074"/>
    </source>
</evidence>
<dbReference type="RefSeq" id="WP_068461580.1">
    <property type="nucleotide sequence ID" value="NZ_LMTR01000051.1"/>
</dbReference>
<dbReference type="PATRIC" id="fig|121290.4.peg.674"/>
<keyword evidence="5" id="KW-1185">Reference proteome</keyword>
<dbReference type="GO" id="GO:0004747">
    <property type="term" value="F:ribokinase activity"/>
    <property type="evidence" value="ECO:0007669"/>
    <property type="project" value="UniProtKB-EC"/>
</dbReference>
<evidence type="ECO:0000256" key="1">
    <source>
        <dbReference type="ARBA" id="ARBA00022679"/>
    </source>
</evidence>
<dbReference type="Pfam" id="PF00294">
    <property type="entry name" value="PfkB"/>
    <property type="match status" value="1"/>
</dbReference>
<comment type="caution">
    <text evidence="4">The sequence shown here is derived from an EMBL/GenBank/DDBJ whole genome shotgun (WGS) entry which is preliminary data.</text>
</comment>
<organism evidence="4 5">
    <name type="scientific">Hyphomicrobium sulfonivorans</name>
    <dbReference type="NCBI Taxonomy" id="121290"/>
    <lineage>
        <taxon>Bacteria</taxon>
        <taxon>Pseudomonadati</taxon>
        <taxon>Pseudomonadota</taxon>
        <taxon>Alphaproteobacteria</taxon>
        <taxon>Hyphomicrobiales</taxon>
        <taxon>Hyphomicrobiaceae</taxon>
        <taxon>Hyphomicrobium</taxon>
    </lineage>
</organism>
<dbReference type="InterPro" id="IPR011611">
    <property type="entry name" value="PfkB_dom"/>
</dbReference>
<dbReference type="InterPro" id="IPR052562">
    <property type="entry name" value="Ketohexokinase-related"/>
</dbReference>
<evidence type="ECO:0000259" key="3">
    <source>
        <dbReference type="Pfam" id="PF00294"/>
    </source>
</evidence>
<accession>A0A109BJ57</accession>
<dbReference type="OrthoDB" id="9795789at2"/>
<dbReference type="InterPro" id="IPR002173">
    <property type="entry name" value="Carboh/pur_kinase_PfkB_CS"/>
</dbReference>
<gene>
    <name evidence="4" type="ORF">APY04_1724</name>
</gene>
<dbReference type="AlphaFoldDB" id="A0A109BJ57"/>
<dbReference type="InterPro" id="IPR029056">
    <property type="entry name" value="Ribokinase-like"/>
</dbReference>
<evidence type="ECO:0000256" key="2">
    <source>
        <dbReference type="ARBA" id="ARBA00022777"/>
    </source>
</evidence>
<dbReference type="Proteomes" id="UP000059074">
    <property type="component" value="Unassembled WGS sequence"/>
</dbReference>
<name>A0A109BJ57_HYPSL</name>
<dbReference type="Gene3D" id="3.40.1190.20">
    <property type="match status" value="1"/>
</dbReference>
<dbReference type="PANTHER" id="PTHR42774">
    <property type="entry name" value="PHOSPHOTRANSFERASE SYSTEM TRANSPORT PROTEIN"/>
    <property type="match status" value="1"/>
</dbReference>
<dbReference type="SUPFAM" id="SSF53613">
    <property type="entry name" value="Ribokinase-like"/>
    <property type="match status" value="1"/>
</dbReference>
<dbReference type="EMBL" id="LMTR01000051">
    <property type="protein sequence ID" value="KWT68987.1"/>
    <property type="molecule type" value="Genomic_DNA"/>
</dbReference>
<dbReference type="PANTHER" id="PTHR42774:SF3">
    <property type="entry name" value="KETOHEXOKINASE"/>
    <property type="match status" value="1"/>
</dbReference>
<keyword evidence="2 4" id="KW-0418">Kinase</keyword>
<dbReference type="EC" id="2.7.1.15" evidence="4"/>
<keyword evidence="1 4" id="KW-0808">Transferase</keyword>
<feature type="domain" description="Carbohydrate kinase PfkB" evidence="3">
    <location>
        <begin position="1"/>
        <end position="294"/>
    </location>
</feature>
<protein>
    <submittedName>
        <fullName evidence="4">Ribokinase</fullName>
        <ecNumber evidence="4">2.7.1.15</ecNumber>
    </submittedName>
</protein>
<sequence length="307" mass="32341">MKKIICVGHAALDYVYRIEAFPPQPMKVRSLEHIESGGGMAANASAAIARLGGDVELWSRVGGDSAGERILKFLAGDGVDISHVRTFPHARSSTSAVIVDHTGERMIVGERDHAMPLDADWLPLQRITAAEVGVVMSDLRWLEGTLAAFKQARASGVPTLIDADLGSSGLMEEFLPLTDYAIFSAPALDAFAGAGDGAAHNRSQLAKVLEHGVRYAGVTRGADGYVWLTADGEAGEQAAFPLDAVDTTGAGDAFHGAFAWARASGFSPEECARVASAVAALKCRRLGARAGLPTQAELDEFLRARAN</sequence>
<evidence type="ECO:0000313" key="4">
    <source>
        <dbReference type="EMBL" id="KWT68987.1"/>
    </source>
</evidence>
<dbReference type="STRING" id="121290.APY04_1724"/>
<reference evidence="4 5" key="1">
    <citation type="submission" date="2015-10" db="EMBL/GenBank/DDBJ databases">
        <title>Transcriptomic analysis of a linuron degrading triple-species bacterial consortium.</title>
        <authorList>
            <person name="Albers P."/>
        </authorList>
    </citation>
    <scope>NUCLEOTIDE SEQUENCE [LARGE SCALE GENOMIC DNA]</scope>
    <source>
        <strain evidence="4 5">WDL6</strain>
    </source>
</reference>
<proteinExistence type="predicted"/>